<feature type="transmembrane region" description="Helical" evidence="6">
    <location>
        <begin position="350"/>
        <end position="370"/>
    </location>
</feature>
<reference evidence="8 9" key="1">
    <citation type="submission" date="2020-08" db="EMBL/GenBank/DDBJ databases">
        <title>Genomic Encyclopedia of Archaeal and Bacterial Type Strains, Phase II (KMG-II): from individual species to whole genera.</title>
        <authorList>
            <person name="Goeker M."/>
        </authorList>
    </citation>
    <scope>NUCLEOTIDE SEQUENCE [LARGE SCALE GENOMIC DNA]</scope>
    <source>
        <strain evidence="8 9">DSM 43850</strain>
    </source>
</reference>
<dbReference type="Proteomes" id="UP000517916">
    <property type="component" value="Unassembled WGS sequence"/>
</dbReference>
<dbReference type="SUPFAM" id="SSF55729">
    <property type="entry name" value="Acyl-CoA N-acyltransferases (Nat)"/>
    <property type="match status" value="1"/>
</dbReference>
<feature type="transmembrane region" description="Helical" evidence="6">
    <location>
        <begin position="100"/>
        <end position="121"/>
    </location>
</feature>
<dbReference type="Gene3D" id="1.20.1540.10">
    <property type="entry name" value="Rhomboid-like"/>
    <property type="match status" value="1"/>
</dbReference>
<name>A0ABR6BCJ0_9PSEU</name>
<organism evidence="8 9">
    <name type="scientific">Kutzneria viridogrisea</name>
    <dbReference type="NCBI Taxonomy" id="47990"/>
    <lineage>
        <taxon>Bacteria</taxon>
        <taxon>Bacillati</taxon>
        <taxon>Actinomycetota</taxon>
        <taxon>Actinomycetes</taxon>
        <taxon>Pseudonocardiales</taxon>
        <taxon>Pseudonocardiaceae</taxon>
        <taxon>Kutzneria</taxon>
    </lineage>
</organism>
<dbReference type="EMBL" id="JACJID010000001">
    <property type="protein sequence ID" value="MBA8924593.1"/>
    <property type="molecule type" value="Genomic_DNA"/>
</dbReference>
<keyword evidence="5 6" id="KW-0472">Membrane</keyword>
<dbReference type="InterPro" id="IPR035952">
    <property type="entry name" value="Rhomboid-like_sf"/>
</dbReference>
<accession>A0ABR6BCJ0</accession>
<evidence type="ECO:0000256" key="4">
    <source>
        <dbReference type="ARBA" id="ARBA00022989"/>
    </source>
</evidence>
<feature type="transmembrane region" description="Helical" evidence="6">
    <location>
        <begin position="66"/>
        <end position="88"/>
    </location>
</feature>
<dbReference type="SUPFAM" id="SSF144091">
    <property type="entry name" value="Rhomboid-like"/>
    <property type="match status" value="1"/>
</dbReference>
<keyword evidence="2" id="KW-1003">Cell membrane</keyword>
<dbReference type="PANTHER" id="PTHR34697:SF2">
    <property type="entry name" value="PHOSPHATIDYLGLYCEROL LYSYLTRANSFERASE"/>
    <property type="match status" value="1"/>
</dbReference>
<feature type="transmembrane region" description="Helical" evidence="6">
    <location>
        <begin position="312"/>
        <end position="335"/>
    </location>
</feature>
<comment type="subcellular location">
    <subcellularLocation>
        <location evidence="1">Cell membrane</location>
        <topology evidence="1">Multi-pass membrane protein</topology>
    </subcellularLocation>
</comment>
<evidence type="ECO:0000256" key="2">
    <source>
        <dbReference type="ARBA" id="ARBA00022475"/>
    </source>
</evidence>
<evidence type="ECO:0000256" key="5">
    <source>
        <dbReference type="ARBA" id="ARBA00023136"/>
    </source>
</evidence>
<evidence type="ECO:0000256" key="6">
    <source>
        <dbReference type="SAM" id="Phobius"/>
    </source>
</evidence>
<feature type="transmembrane region" description="Helical" evidence="6">
    <location>
        <begin position="382"/>
        <end position="404"/>
    </location>
</feature>
<feature type="transmembrane region" description="Helical" evidence="6">
    <location>
        <begin position="21"/>
        <end position="39"/>
    </location>
</feature>
<keyword evidence="3 6" id="KW-0812">Transmembrane</keyword>
<feature type="transmembrane region" description="Helical" evidence="6">
    <location>
        <begin position="165"/>
        <end position="182"/>
    </location>
</feature>
<dbReference type="InterPro" id="IPR051211">
    <property type="entry name" value="PG_lysyltransferase"/>
</dbReference>
<feature type="transmembrane region" description="Helical" evidence="6">
    <location>
        <begin position="218"/>
        <end position="237"/>
    </location>
</feature>
<dbReference type="Pfam" id="PF20401">
    <property type="entry name" value="Rhomboid_2"/>
    <property type="match status" value="1"/>
</dbReference>
<dbReference type="Pfam" id="PF09924">
    <property type="entry name" value="LPG_synthase_C"/>
    <property type="match status" value="1"/>
</dbReference>
<evidence type="ECO:0000313" key="9">
    <source>
        <dbReference type="Proteomes" id="UP000517916"/>
    </source>
</evidence>
<protein>
    <submittedName>
        <fullName evidence="8">Lysylphosphatidylglycerol synthetase-like protein (DUF2156 family)</fullName>
    </submittedName>
</protein>
<evidence type="ECO:0000313" key="8">
    <source>
        <dbReference type="EMBL" id="MBA8924593.1"/>
    </source>
</evidence>
<comment type="caution">
    <text evidence="8">The sequence shown here is derived from an EMBL/GenBank/DDBJ whole genome shotgun (WGS) entry which is preliminary data.</text>
</comment>
<dbReference type="PANTHER" id="PTHR34697">
    <property type="entry name" value="PHOSPHATIDYLGLYCEROL LYSYLTRANSFERASE"/>
    <property type="match status" value="1"/>
</dbReference>
<keyword evidence="4 6" id="KW-1133">Transmembrane helix</keyword>
<keyword evidence="9" id="KW-1185">Reference proteome</keyword>
<proteinExistence type="predicted"/>
<evidence type="ECO:0000259" key="7">
    <source>
        <dbReference type="Pfam" id="PF09924"/>
    </source>
</evidence>
<sequence length="825" mass="89063">MTRDSALRLLGLLRRSPVSTGFVLVLWVVGAATGTLLTGPSDNLNEYVAIGAGQLAEGYWWTPLSSAFWCSTLPSYIVVSLLVLAIGVPSERLLGRRMTGLVLVLGQVVGSLLTVGVVALLARTGDYWLVSLSETYDVGPSPALVGLGVVLTYKLSALWRRRLRLFLFTGVLVLALYSGTLLDVMRVVDALLGLALGRVLIGRSTATVGASSRSETKVLVALVVAATAFGPILTLFSKSGYGPLQFMQYMFASPGVGPDEVQNSCNDPALAAQCRLARSQTLGTGFGSAITSIGPALLLLAAAEGLRRGRRFAWWLALVFNLVLAVACALFSLSWAEESAAAGEPTSNELLLLVAPVVVPCLVIGLLLATRRFFTVTAPRATYLRLGLGLVATAVLTAGGYLLIGYWDRAHFEPVPDLGGLLGDLPSRYLPPAYAFLNSVDFLPTGGIALVVWEFCGAVFWVVLLIGLLISFWRSRTAVDDEATARARALMVANSGSSLAYMTTWPGNHYWFTEDGRSALAYRVAATVALTTGGPLGDPAVHSEAVRGFEEFCRRNGWTPCLYSVTERLRDTAVDLGWKAVQVAEDTVVPLAELEFTGKKWQDIRTALNKAGKAGIRAEWVNYPRAPLSITDQVRAISEEWVADKGMPEMGFTLGGMDELNDPDVRCLVAVDEQWTVHGITSWLPVYRDGQVVGWTLDFMRRRGSSTFKGVMEFLIASAAQLVKEEGAEFLSLSGAPLARLDRGEQVTALQRILDVTGKALEPVYGFRSLLSFKAKFQPEYLPLYMAYPDPSALPAIGNAIGRAYLPDLTARQGLRLARKLVRLP</sequence>
<dbReference type="RefSeq" id="WP_025357878.1">
    <property type="nucleotide sequence ID" value="NZ_BAAABQ010000001.1"/>
</dbReference>
<dbReference type="InterPro" id="IPR024320">
    <property type="entry name" value="LPG_synthase_C"/>
</dbReference>
<gene>
    <name evidence="8" type="ORF">BC739_001790</name>
</gene>
<evidence type="ECO:0000256" key="3">
    <source>
        <dbReference type="ARBA" id="ARBA00022692"/>
    </source>
</evidence>
<dbReference type="InterPro" id="IPR046862">
    <property type="entry name" value="Rhomboid_2"/>
</dbReference>
<feature type="domain" description="Phosphatidylglycerol lysyltransferase C-terminal" evidence="7">
    <location>
        <begin position="492"/>
        <end position="788"/>
    </location>
</feature>
<feature type="transmembrane region" description="Helical" evidence="6">
    <location>
        <begin position="447"/>
        <end position="470"/>
    </location>
</feature>
<dbReference type="InterPro" id="IPR016181">
    <property type="entry name" value="Acyl_CoA_acyltransferase"/>
</dbReference>
<feature type="transmembrane region" description="Helical" evidence="6">
    <location>
        <begin position="141"/>
        <end position="158"/>
    </location>
</feature>
<evidence type="ECO:0000256" key="1">
    <source>
        <dbReference type="ARBA" id="ARBA00004651"/>
    </source>
</evidence>